<dbReference type="PANTHER" id="PTHR42194">
    <property type="entry name" value="UPF0276 PROTEIN HI_1600"/>
    <property type="match status" value="1"/>
</dbReference>
<dbReference type="InterPro" id="IPR036237">
    <property type="entry name" value="Xyl_isomerase-like_sf"/>
</dbReference>
<name>A0A5A7N6Z0_9PROT</name>
<gene>
    <name evidence="2" type="ORF">JCM17846_14390</name>
</gene>
<evidence type="ECO:0000256" key="1">
    <source>
        <dbReference type="HAMAP-Rule" id="MF_00697"/>
    </source>
</evidence>
<dbReference type="AlphaFoldDB" id="A0A5A7N6Z0"/>
<dbReference type="InterPro" id="IPR007801">
    <property type="entry name" value="MbnB/TglH/ChrH"/>
</dbReference>
<keyword evidence="3" id="KW-1185">Reference proteome</keyword>
<comment type="similarity">
    <text evidence="1">Belongs to the UPF0276 family.</text>
</comment>
<dbReference type="EMBL" id="BKCN01000005">
    <property type="protein sequence ID" value="GER03757.1"/>
    <property type="molecule type" value="Genomic_DNA"/>
</dbReference>
<protein>
    <recommendedName>
        <fullName evidence="1">UPF0276 protein JCM17846_14390</fullName>
    </recommendedName>
</protein>
<dbReference type="SUPFAM" id="SSF51658">
    <property type="entry name" value="Xylose isomerase-like"/>
    <property type="match status" value="1"/>
</dbReference>
<proteinExistence type="inferred from homology"/>
<evidence type="ECO:0000313" key="2">
    <source>
        <dbReference type="EMBL" id="GER03757.1"/>
    </source>
</evidence>
<dbReference type="HAMAP" id="MF_00697">
    <property type="entry name" value="UPF0276"/>
    <property type="match status" value="1"/>
</dbReference>
<sequence length="289" mass="31845">MPHRAGIGLKVEHYRDVLNGRPDLGFFEVHPENYMLAGGPRLQALQAIRAHYPLSLHGVGASLGSKDPVDRDHLDRLKALQDRFEPFVVSEHLSWSRFEDHFLSDLLPLPLTRDALAAMAANVGRMQDALGRTILIENPSTYLEFTHAEMSEPDFLSELVKETGCGLLLDINNIHVCASNHGFDPHAYLAAIPGSAIGEIHMAGHAIDRYGARDIRIDTHGAPICDDVWALYDHAIGLFGPRPTLIERDDNLPPFADLLAEAQKAERIMAGKASPSFKQPDHLAEANHG</sequence>
<dbReference type="Proteomes" id="UP000324996">
    <property type="component" value="Unassembled WGS sequence"/>
</dbReference>
<dbReference type="PANTHER" id="PTHR42194:SF1">
    <property type="entry name" value="UPF0276 PROTEIN HI_1600"/>
    <property type="match status" value="1"/>
</dbReference>
<accession>A0A5A7N6Z0</accession>
<dbReference type="RefSeq" id="WP_042085843.1">
    <property type="nucleotide sequence ID" value="NZ_BKCN01000005.1"/>
</dbReference>
<reference evidence="2 3" key="1">
    <citation type="submission" date="2019-09" db="EMBL/GenBank/DDBJ databases">
        <title>NBRP : Genome information of microbial organism related human and environment.</title>
        <authorList>
            <person name="Hattori M."/>
            <person name="Oshima K."/>
            <person name="Inaba H."/>
            <person name="Suda W."/>
            <person name="Sakamoto M."/>
            <person name="Iino T."/>
            <person name="Kitahara M."/>
            <person name="Oshida Y."/>
            <person name="Iida T."/>
            <person name="Kudo T."/>
            <person name="Itoh T."/>
            <person name="Ohkuma M."/>
        </authorList>
    </citation>
    <scope>NUCLEOTIDE SEQUENCE [LARGE SCALE GENOMIC DNA]</scope>
    <source>
        <strain evidence="2 3">Q-1</strain>
    </source>
</reference>
<organism evidence="2 3">
    <name type="scientific">Iodidimonas nitroreducens</name>
    <dbReference type="NCBI Taxonomy" id="1236968"/>
    <lineage>
        <taxon>Bacteria</taxon>
        <taxon>Pseudomonadati</taxon>
        <taxon>Pseudomonadota</taxon>
        <taxon>Alphaproteobacteria</taxon>
        <taxon>Iodidimonadales</taxon>
        <taxon>Iodidimonadaceae</taxon>
        <taxon>Iodidimonas</taxon>
    </lineage>
</organism>
<dbReference type="Gene3D" id="3.20.20.150">
    <property type="entry name" value="Divalent-metal-dependent TIM barrel enzymes"/>
    <property type="match status" value="1"/>
</dbReference>
<dbReference type="Pfam" id="PF05114">
    <property type="entry name" value="MbnB_TglH_ChrH"/>
    <property type="match status" value="1"/>
</dbReference>
<evidence type="ECO:0000313" key="3">
    <source>
        <dbReference type="Proteomes" id="UP000324996"/>
    </source>
</evidence>
<comment type="caution">
    <text evidence="2">The sequence shown here is derived from an EMBL/GenBank/DDBJ whole genome shotgun (WGS) entry which is preliminary data.</text>
</comment>
<dbReference type="NCBIfam" id="NF003818">
    <property type="entry name" value="PRK05409.1"/>
    <property type="match status" value="1"/>
</dbReference>